<dbReference type="InterPro" id="IPR012336">
    <property type="entry name" value="Thioredoxin-like_fold"/>
</dbReference>
<dbReference type="PIRSF" id="PIRSF037031">
    <property type="entry name" value="Redox_disulphide_2"/>
    <property type="match status" value="1"/>
</dbReference>
<protein>
    <submittedName>
        <fullName evidence="4">TM0996/MTH895 family glutaredoxin-like protein</fullName>
    </submittedName>
</protein>
<accession>A0A8J7FLP5</accession>
<dbReference type="InterPro" id="IPR005243">
    <property type="entry name" value="THIRX-like_proc"/>
</dbReference>
<evidence type="ECO:0000256" key="2">
    <source>
        <dbReference type="PIRSR" id="PIRSR037031-51"/>
    </source>
</evidence>
<organism evidence="4 5">
    <name type="scientific">Chitinilyticum piscinae</name>
    <dbReference type="NCBI Taxonomy" id="2866724"/>
    <lineage>
        <taxon>Bacteria</taxon>
        <taxon>Pseudomonadati</taxon>
        <taxon>Pseudomonadota</taxon>
        <taxon>Betaproteobacteria</taxon>
        <taxon>Neisseriales</taxon>
        <taxon>Chitinibacteraceae</taxon>
        <taxon>Chitinilyticum</taxon>
    </lineage>
</organism>
<keyword evidence="5" id="KW-1185">Reference proteome</keyword>
<feature type="disulfide bond" description="Redox-active" evidence="2">
    <location>
        <begin position="11"/>
        <end position="14"/>
    </location>
</feature>
<dbReference type="PANTHER" id="PTHR36450:SF1">
    <property type="entry name" value="THIOREDOXIN"/>
    <property type="match status" value="1"/>
</dbReference>
<sequence>MLTIKILGPGCANCQKLAQIAAEAAEQLGIPFEIVKVTKMDEIMRYDILRTPGLVINEQLVCSGRIPTTNTVAAWLQEARSD</sequence>
<name>A0A8J7FLP5_9NEIS</name>
<dbReference type="AlphaFoldDB" id="A0A8J7FLP5"/>
<evidence type="ECO:0000256" key="1">
    <source>
        <dbReference type="PIRSR" id="PIRSR037031-50"/>
    </source>
</evidence>
<proteinExistence type="predicted"/>
<dbReference type="EMBL" id="JADFUA010000009">
    <property type="protein sequence ID" value="MBE9610382.1"/>
    <property type="molecule type" value="Genomic_DNA"/>
</dbReference>
<feature type="active site" description="Nucleophile" evidence="1">
    <location>
        <position position="11"/>
    </location>
</feature>
<keyword evidence="2" id="KW-1015">Disulfide bond</keyword>
<dbReference type="Pfam" id="PF13192">
    <property type="entry name" value="Thioredoxin_3"/>
    <property type="match status" value="1"/>
</dbReference>
<dbReference type="PANTHER" id="PTHR36450">
    <property type="entry name" value="THIOREDOXIN"/>
    <property type="match status" value="1"/>
</dbReference>
<dbReference type="Gene3D" id="3.40.30.10">
    <property type="entry name" value="Glutaredoxin"/>
    <property type="match status" value="1"/>
</dbReference>
<feature type="active site" description="Nucleophile" evidence="1">
    <location>
        <position position="14"/>
    </location>
</feature>
<keyword evidence="2" id="KW-0676">Redox-active center</keyword>
<evidence type="ECO:0000259" key="3">
    <source>
        <dbReference type="Pfam" id="PF13192"/>
    </source>
</evidence>
<dbReference type="NCBIfam" id="TIGR00412">
    <property type="entry name" value="redox_disulf_2"/>
    <property type="match status" value="1"/>
</dbReference>
<evidence type="ECO:0000313" key="4">
    <source>
        <dbReference type="EMBL" id="MBE9610382.1"/>
    </source>
</evidence>
<dbReference type="Proteomes" id="UP000604481">
    <property type="component" value="Unassembled WGS sequence"/>
</dbReference>
<dbReference type="SUPFAM" id="SSF52833">
    <property type="entry name" value="Thioredoxin-like"/>
    <property type="match status" value="1"/>
</dbReference>
<dbReference type="RefSeq" id="WP_194116927.1">
    <property type="nucleotide sequence ID" value="NZ_JADFUA010000009.1"/>
</dbReference>
<gene>
    <name evidence="4" type="ORF">INR99_13660</name>
</gene>
<comment type="caution">
    <text evidence="4">The sequence shown here is derived from an EMBL/GenBank/DDBJ whole genome shotgun (WGS) entry which is preliminary data.</text>
</comment>
<dbReference type="InterPro" id="IPR036249">
    <property type="entry name" value="Thioredoxin-like_sf"/>
</dbReference>
<feature type="domain" description="Thioredoxin-like fold" evidence="3">
    <location>
        <begin position="3"/>
        <end position="77"/>
    </location>
</feature>
<reference evidence="4 5" key="1">
    <citation type="submission" date="2020-10" db="EMBL/GenBank/DDBJ databases">
        <title>The genome sequence of Chitinilyticum litopenaei 4Y14.</title>
        <authorList>
            <person name="Liu Y."/>
        </authorList>
    </citation>
    <scope>NUCLEOTIDE SEQUENCE [LARGE SCALE GENOMIC DNA]</scope>
    <source>
        <strain evidence="4 5">4Y14</strain>
    </source>
</reference>
<evidence type="ECO:0000313" key="5">
    <source>
        <dbReference type="Proteomes" id="UP000604481"/>
    </source>
</evidence>